<organism evidence="1 2">
    <name type="scientific">Microbacterium kyungheense</name>
    <dbReference type="NCBI Taxonomy" id="1263636"/>
    <lineage>
        <taxon>Bacteria</taxon>
        <taxon>Bacillati</taxon>
        <taxon>Actinomycetota</taxon>
        <taxon>Actinomycetes</taxon>
        <taxon>Micrococcales</taxon>
        <taxon>Microbacteriaceae</taxon>
        <taxon>Microbacterium</taxon>
    </lineage>
</organism>
<evidence type="ECO:0000313" key="2">
    <source>
        <dbReference type="Proteomes" id="UP000320235"/>
    </source>
</evidence>
<dbReference type="EMBL" id="VFPE01000008">
    <property type="protein sequence ID" value="TQM18612.1"/>
    <property type="molecule type" value="Genomic_DNA"/>
</dbReference>
<dbReference type="Proteomes" id="UP000320235">
    <property type="component" value="Unassembled WGS sequence"/>
</dbReference>
<comment type="caution">
    <text evidence="1">The sequence shown here is derived from an EMBL/GenBank/DDBJ whole genome shotgun (WGS) entry which is preliminary data.</text>
</comment>
<gene>
    <name evidence="1" type="ORF">FB391_3743</name>
</gene>
<keyword evidence="2" id="KW-1185">Reference proteome</keyword>
<evidence type="ECO:0000313" key="1">
    <source>
        <dbReference type="EMBL" id="TQM18612.1"/>
    </source>
</evidence>
<protein>
    <recommendedName>
        <fullName evidence="3">Uridine kinase</fullName>
    </recommendedName>
</protein>
<dbReference type="OrthoDB" id="572586at2"/>
<reference evidence="1 2" key="1">
    <citation type="submission" date="2019-06" db="EMBL/GenBank/DDBJ databases">
        <title>Sequencing the genomes of 1000 actinobacteria strains.</title>
        <authorList>
            <person name="Klenk H.-P."/>
        </authorList>
    </citation>
    <scope>NUCLEOTIDE SEQUENCE [LARGE SCALE GENOMIC DNA]</scope>
    <source>
        <strain evidence="1 2">DSM 105492</strain>
    </source>
</reference>
<name>A0A543EAJ3_9MICO</name>
<evidence type="ECO:0008006" key="3">
    <source>
        <dbReference type="Google" id="ProtNLM"/>
    </source>
</evidence>
<accession>A0A543EAJ3</accession>
<dbReference type="AlphaFoldDB" id="A0A543EAJ3"/>
<sequence length="172" mass="18546">MSTTDSPNVFDALLAEIAHNNPRGRIVVAVDGAQAASTARFADALAAAARAQGKTTFRESAPGPQLYSSKDDAPQLRSVLAGFREGALEQDGASAAVPADALLIVDGRFLLSPALRGAWHFRVWLEEDATLDQDAYEQRLRYVRDEEPRGAADAIYDVSRPDAPKRIFSDSC</sequence>
<dbReference type="RefSeq" id="WP_141896646.1">
    <property type="nucleotide sequence ID" value="NZ_BAABLH010000006.1"/>
</dbReference>
<proteinExistence type="predicted"/>